<evidence type="ECO:0000256" key="1">
    <source>
        <dbReference type="SAM" id="Phobius"/>
    </source>
</evidence>
<protein>
    <submittedName>
        <fullName evidence="2">Uncharacterized protein</fullName>
    </submittedName>
</protein>
<evidence type="ECO:0000313" key="3">
    <source>
        <dbReference type="Proteomes" id="UP000479710"/>
    </source>
</evidence>
<keyword evidence="1" id="KW-1133">Transmembrane helix</keyword>
<comment type="caution">
    <text evidence="2">The sequence shown here is derived from an EMBL/GenBank/DDBJ whole genome shotgun (WGS) entry which is preliminary data.</text>
</comment>
<dbReference type="EMBL" id="SPHZ02000009">
    <property type="protein sequence ID" value="KAF0897735.1"/>
    <property type="molecule type" value="Genomic_DNA"/>
</dbReference>
<accession>A0A6G1CAQ8</accession>
<keyword evidence="1" id="KW-0472">Membrane</keyword>
<reference evidence="2 3" key="1">
    <citation type="submission" date="2019-11" db="EMBL/GenBank/DDBJ databases">
        <title>Whole genome sequence of Oryza granulata.</title>
        <authorList>
            <person name="Li W."/>
        </authorList>
    </citation>
    <scope>NUCLEOTIDE SEQUENCE [LARGE SCALE GENOMIC DNA]</scope>
    <source>
        <strain evidence="3">cv. Menghai</strain>
        <tissue evidence="2">Leaf</tissue>
    </source>
</reference>
<gene>
    <name evidence="2" type="ORF">E2562_000448</name>
</gene>
<keyword evidence="1" id="KW-0812">Transmembrane</keyword>
<dbReference type="Proteomes" id="UP000479710">
    <property type="component" value="Unassembled WGS sequence"/>
</dbReference>
<sequence length="68" mass="6845">MGFLAIMLAVGASGHGSYSPLVGLLGVIIGSNLISLGVNMAATPAATFPSVAPWLNSRQHTCPPASPR</sequence>
<dbReference type="AlphaFoldDB" id="A0A6G1CAQ8"/>
<proteinExistence type="predicted"/>
<feature type="transmembrane region" description="Helical" evidence="1">
    <location>
        <begin position="24"/>
        <end position="48"/>
    </location>
</feature>
<evidence type="ECO:0000313" key="2">
    <source>
        <dbReference type="EMBL" id="KAF0897735.1"/>
    </source>
</evidence>
<keyword evidence="3" id="KW-1185">Reference proteome</keyword>
<name>A0A6G1CAQ8_9ORYZ</name>
<organism evidence="2 3">
    <name type="scientific">Oryza meyeriana var. granulata</name>
    <dbReference type="NCBI Taxonomy" id="110450"/>
    <lineage>
        <taxon>Eukaryota</taxon>
        <taxon>Viridiplantae</taxon>
        <taxon>Streptophyta</taxon>
        <taxon>Embryophyta</taxon>
        <taxon>Tracheophyta</taxon>
        <taxon>Spermatophyta</taxon>
        <taxon>Magnoliopsida</taxon>
        <taxon>Liliopsida</taxon>
        <taxon>Poales</taxon>
        <taxon>Poaceae</taxon>
        <taxon>BOP clade</taxon>
        <taxon>Oryzoideae</taxon>
        <taxon>Oryzeae</taxon>
        <taxon>Oryzinae</taxon>
        <taxon>Oryza</taxon>
        <taxon>Oryza meyeriana</taxon>
    </lineage>
</organism>